<evidence type="ECO:0000313" key="2">
    <source>
        <dbReference type="Proteomes" id="UP000694892"/>
    </source>
</evidence>
<evidence type="ECO:0000313" key="1">
    <source>
        <dbReference type="EMBL" id="OCT88718.1"/>
    </source>
</evidence>
<accession>A0A974DB17</accession>
<proteinExistence type="predicted"/>
<dbReference type="AlphaFoldDB" id="A0A974DB17"/>
<gene>
    <name evidence="1" type="ORF">XELAEV_18017348mg</name>
</gene>
<reference evidence="2" key="1">
    <citation type="journal article" date="2016" name="Nature">
        <title>Genome evolution in the allotetraploid frog Xenopus laevis.</title>
        <authorList>
            <person name="Session A.M."/>
            <person name="Uno Y."/>
            <person name="Kwon T."/>
            <person name="Chapman J.A."/>
            <person name="Toyoda A."/>
            <person name="Takahashi S."/>
            <person name="Fukui A."/>
            <person name="Hikosaka A."/>
            <person name="Suzuki A."/>
            <person name="Kondo M."/>
            <person name="van Heeringen S.J."/>
            <person name="Quigley I."/>
            <person name="Heinz S."/>
            <person name="Ogino H."/>
            <person name="Ochi H."/>
            <person name="Hellsten U."/>
            <person name="Lyons J.B."/>
            <person name="Simakov O."/>
            <person name="Putnam N."/>
            <person name="Stites J."/>
            <person name="Kuroki Y."/>
            <person name="Tanaka T."/>
            <person name="Michiue T."/>
            <person name="Watanabe M."/>
            <person name="Bogdanovic O."/>
            <person name="Lister R."/>
            <person name="Georgiou G."/>
            <person name="Paranjpe S.S."/>
            <person name="van Kruijsbergen I."/>
            <person name="Shu S."/>
            <person name="Carlson J."/>
            <person name="Kinoshita T."/>
            <person name="Ohta Y."/>
            <person name="Mawaribuchi S."/>
            <person name="Jenkins J."/>
            <person name="Grimwood J."/>
            <person name="Schmutz J."/>
            <person name="Mitros T."/>
            <person name="Mozaffari S.V."/>
            <person name="Suzuki Y."/>
            <person name="Haramoto Y."/>
            <person name="Yamamoto T.S."/>
            <person name="Takagi C."/>
            <person name="Heald R."/>
            <person name="Miller K."/>
            <person name="Haudenschild C."/>
            <person name="Kitzman J."/>
            <person name="Nakayama T."/>
            <person name="Izutsu Y."/>
            <person name="Robert J."/>
            <person name="Fortriede J."/>
            <person name="Burns K."/>
            <person name="Lotay V."/>
            <person name="Karimi K."/>
            <person name="Yasuoka Y."/>
            <person name="Dichmann D.S."/>
            <person name="Flajnik M.F."/>
            <person name="Houston D.W."/>
            <person name="Shendure J."/>
            <person name="DuPasquier L."/>
            <person name="Vize P.D."/>
            <person name="Zorn A.M."/>
            <person name="Ito M."/>
            <person name="Marcotte E.M."/>
            <person name="Wallingford J.B."/>
            <person name="Ito Y."/>
            <person name="Asashima M."/>
            <person name="Ueno N."/>
            <person name="Matsuda Y."/>
            <person name="Veenstra G.J."/>
            <person name="Fujiyama A."/>
            <person name="Harland R.M."/>
            <person name="Taira M."/>
            <person name="Rokhsar D.S."/>
        </authorList>
    </citation>
    <scope>NUCLEOTIDE SEQUENCE [LARGE SCALE GENOMIC DNA]</scope>
    <source>
        <strain evidence="2">J</strain>
    </source>
</reference>
<name>A0A974DB17_XENLA</name>
<organism evidence="1 2">
    <name type="scientific">Xenopus laevis</name>
    <name type="common">African clawed frog</name>
    <dbReference type="NCBI Taxonomy" id="8355"/>
    <lineage>
        <taxon>Eukaryota</taxon>
        <taxon>Metazoa</taxon>
        <taxon>Chordata</taxon>
        <taxon>Craniata</taxon>
        <taxon>Vertebrata</taxon>
        <taxon>Euteleostomi</taxon>
        <taxon>Amphibia</taxon>
        <taxon>Batrachia</taxon>
        <taxon>Anura</taxon>
        <taxon>Pipoidea</taxon>
        <taxon>Pipidae</taxon>
        <taxon>Xenopodinae</taxon>
        <taxon>Xenopus</taxon>
        <taxon>Xenopus</taxon>
    </lineage>
</organism>
<sequence length="77" mass="9045">MITQSSCFRFTYTRYTVTWMNENLHSQTQIYEFQILLQSVIFGHSVFQHATILNSHLCFRSAIKCFVGLCEKHLPVV</sequence>
<dbReference type="Proteomes" id="UP000694892">
    <property type="component" value="Chromosome 3L"/>
</dbReference>
<dbReference type="EMBL" id="CM004470">
    <property type="protein sequence ID" value="OCT88718.1"/>
    <property type="molecule type" value="Genomic_DNA"/>
</dbReference>
<protein>
    <submittedName>
        <fullName evidence="1">Uncharacterized protein</fullName>
    </submittedName>
</protein>